<dbReference type="EnsemblProtists" id="EKX40681">
    <property type="protein sequence ID" value="EKX40681"/>
    <property type="gene ID" value="GUITHDRAFT_142555"/>
</dbReference>
<name>L1IWR0_GUITC</name>
<dbReference type="RefSeq" id="XP_005827661.1">
    <property type="nucleotide sequence ID" value="XM_005827604.1"/>
</dbReference>
<dbReference type="KEGG" id="gtt:GUITHDRAFT_142555"/>
<evidence type="ECO:0000313" key="4">
    <source>
        <dbReference type="Proteomes" id="UP000011087"/>
    </source>
</evidence>
<dbReference type="EMBL" id="JH993029">
    <property type="protein sequence ID" value="EKX40681.1"/>
    <property type="molecule type" value="Genomic_DNA"/>
</dbReference>
<reference evidence="4" key="2">
    <citation type="submission" date="2012-11" db="EMBL/GenBank/DDBJ databases">
        <authorList>
            <person name="Kuo A."/>
            <person name="Curtis B.A."/>
            <person name="Tanifuji G."/>
            <person name="Burki F."/>
            <person name="Gruber A."/>
            <person name="Irimia M."/>
            <person name="Maruyama S."/>
            <person name="Arias M.C."/>
            <person name="Ball S.G."/>
            <person name="Gile G.H."/>
            <person name="Hirakawa Y."/>
            <person name="Hopkins J.F."/>
            <person name="Rensing S.A."/>
            <person name="Schmutz J."/>
            <person name="Symeonidi A."/>
            <person name="Elias M."/>
            <person name="Eveleigh R.J."/>
            <person name="Herman E.K."/>
            <person name="Klute M.J."/>
            <person name="Nakayama T."/>
            <person name="Obornik M."/>
            <person name="Reyes-Prieto A."/>
            <person name="Armbrust E.V."/>
            <person name="Aves S.J."/>
            <person name="Beiko R.G."/>
            <person name="Coutinho P."/>
            <person name="Dacks J.B."/>
            <person name="Durnford D.G."/>
            <person name="Fast N.M."/>
            <person name="Green B.R."/>
            <person name="Grisdale C."/>
            <person name="Hempe F."/>
            <person name="Henrissat B."/>
            <person name="Hoppner M.P."/>
            <person name="Ishida K.-I."/>
            <person name="Kim E."/>
            <person name="Koreny L."/>
            <person name="Kroth P.G."/>
            <person name="Liu Y."/>
            <person name="Malik S.-B."/>
            <person name="Maier U.G."/>
            <person name="McRose D."/>
            <person name="Mock T."/>
            <person name="Neilson J.A."/>
            <person name="Onodera N.T."/>
            <person name="Poole A.M."/>
            <person name="Pritham E.J."/>
            <person name="Richards T.A."/>
            <person name="Rocap G."/>
            <person name="Roy S.W."/>
            <person name="Sarai C."/>
            <person name="Schaack S."/>
            <person name="Shirato S."/>
            <person name="Slamovits C.H."/>
            <person name="Spencer D.F."/>
            <person name="Suzuki S."/>
            <person name="Worden A.Z."/>
            <person name="Zauner S."/>
            <person name="Barry K."/>
            <person name="Bell C."/>
            <person name="Bharti A.K."/>
            <person name="Crow J.A."/>
            <person name="Grimwood J."/>
            <person name="Kramer R."/>
            <person name="Lindquist E."/>
            <person name="Lucas S."/>
            <person name="Salamov A."/>
            <person name="McFadden G.I."/>
            <person name="Lane C.E."/>
            <person name="Keeling P.J."/>
            <person name="Gray M.W."/>
            <person name="Grigoriev I.V."/>
            <person name="Archibald J.M."/>
        </authorList>
    </citation>
    <scope>NUCLEOTIDE SEQUENCE</scope>
    <source>
        <strain evidence="4">CCMP2712</strain>
    </source>
</reference>
<dbReference type="AlphaFoldDB" id="L1IWR0"/>
<dbReference type="OrthoDB" id="10662496at2759"/>
<dbReference type="HOGENOM" id="CLU_517272_0_0_1"/>
<dbReference type="eggNOG" id="ENOG502SX3S">
    <property type="taxonomic scope" value="Eukaryota"/>
</dbReference>
<dbReference type="PaxDb" id="55529-EKX40681"/>
<sequence>MAGRAWRCQAALLMLVLLDMVAMGGWNAAWQWRTEGTHKAAPLVMGMMMSADPMRSRDTVTWMRRGMPMEAGVPGLTQDAAMVMSMVKSRRDVWEDVMMERGSSVIQQRTHITVDQGKGGVSKGPELCVCKCLTNVSVQFECASTGLNSSICPESMVMHCTKGSEGCFHLFANARHVLAFVRVSGPTVQTLRFRQHRDASINKYTWSAPYKMCTAGRYFASVYLVLRDERPESVMDSESCVAAEFETPPRFNWTFDGQDAESCGWHWTWRNVSEAVQTDYPRVLSSYLFPRVNQSLLHHFSELRYSMPASKCSLAAFQTRPICLIGDSHMRNLANSIQALMNGQCDAEEMQKTHSVCRLSHVLYFPLYYPHEWRWNAAYERCYFICINVGQWSASSRSKPPWNLTRYSRGVGSLVKVLDYLVTRRHVLHVVWLSTLPHTIDKSMVRCPPTDWRFPHFIEGYNSVARKEVASTAGRVAYLDLYKIAFNLFDVSYDGAHYQGPVGAALATALLNHLLTSMSAACRISGK</sequence>
<reference evidence="3" key="3">
    <citation type="submission" date="2016-03" db="UniProtKB">
        <authorList>
            <consortium name="EnsemblProtists"/>
        </authorList>
    </citation>
    <scope>IDENTIFICATION</scope>
</reference>
<gene>
    <name evidence="2" type="ORF">GUITHDRAFT_142555</name>
</gene>
<dbReference type="GeneID" id="17297332"/>
<evidence type="ECO:0008006" key="5">
    <source>
        <dbReference type="Google" id="ProtNLM"/>
    </source>
</evidence>
<organism evidence="2">
    <name type="scientific">Guillardia theta (strain CCMP2712)</name>
    <name type="common">Cryptophyte</name>
    <dbReference type="NCBI Taxonomy" id="905079"/>
    <lineage>
        <taxon>Eukaryota</taxon>
        <taxon>Cryptophyceae</taxon>
        <taxon>Pyrenomonadales</taxon>
        <taxon>Geminigeraceae</taxon>
        <taxon>Guillardia</taxon>
    </lineage>
</organism>
<feature type="chain" id="PRO_5008770602" description="SGNH domain-containing protein" evidence="1">
    <location>
        <begin position="25"/>
        <end position="527"/>
    </location>
</feature>
<evidence type="ECO:0000313" key="2">
    <source>
        <dbReference type="EMBL" id="EKX40681.1"/>
    </source>
</evidence>
<evidence type="ECO:0000313" key="3">
    <source>
        <dbReference type="EnsemblProtists" id="EKX40681"/>
    </source>
</evidence>
<accession>L1IWR0</accession>
<keyword evidence="4" id="KW-1185">Reference proteome</keyword>
<keyword evidence="1" id="KW-0732">Signal</keyword>
<proteinExistence type="predicted"/>
<dbReference type="Proteomes" id="UP000011087">
    <property type="component" value="Unassembled WGS sequence"/>
</dbReference>
<feature type="signal peptide" evidence="1">
    <location>
        <begin position="1"/>
        <end position="24"/>
    </location>
</feature>
<protein>
    <recommendedName>
        <fullName evidence="5">SGNH domain-containing protein</fullName>
    </recommendedName>
</protein>
<reference evidence="2 4" key="1">
    <citation type="journal article" date="2012" name="Nature">
        <title>Algal genomes reveal evolutionary mosaicism and the fate of nucleomorphs.</title>
        <authorList>
            <consortium name="DOE Joint Genome Institute"/>
            <person name="Curtis B.A."/>
            <person name="Tanifuji G."/>
            <person name="Burki F."/>
            <person name="Gruber A."/>
            <person name="Irimia M."/>
            <person name="Maruyama S."/>
            <person name="Arias M.C."/>
            <person name="Ball S.G."/>
            <person name="Gile G.H."/>
            <person name="Hirakawa Y."/>
            <person name="Hopkins J.F."/>
            <person name="Kuo A."/>
            <person name="Rensing S.A."/>
            <person name="Schmutz J."/>
            <person name="Symeonidi A."/>
            <person name="Elias M."/>
            <person name="Eveleigh R.J."/>
            <person name="Herman E.K."/>
            <person name="Klute M.J."/>
            <person name="Nakayama T."/>
            <person name="Obornik M."/>
            <person name="Reyes-Prieto A."/>
            <person name="Armbrust E.V."/>
            <person name="Aves S.J."/>
            <person name="Beiko R.G."/>
            <person name="Coutinho P."/>
            <person name="Dacks J.B."/>
            <person name="Durnford D.G."/>
            <person name="Fast N.M."/>
            <person name="Green B.R."/>
            <person name="Grisdale C.J."/>
            <person name="Hempel F."/>
            <person name="Henrissat B."/>
            <person name="Hoppner M.P."/>
            <person name="Ishida K."/>
            <person name="Kim E."/>
            <person name="Koreny L."/>
            <person name="Kroth P.G."/>
            <person name="Liu Y."/>
            <person name="Malik S.B."/>
            <person name="Maier U.G."/>
            <person name="McRose D."/>
            <person name="Mock T."/>
            <person name="Neilson J.A."/>
            <person name="Onodera N.T."/>
            <person name="Poole A.M."/>
            <person name="Pritham E.J."/>
            <person name="Richards T.A."/>
            <person name="Rocap G."/>
            <person name="Roy S.W."/>
            <person name="Sarai C."/>
            <person name="Schaack S."/>
            <person name="Shirato S."/>
            <person name="Slamovits C.H."/>
            <person name="Spencer D.F."/>
            <person name="Suzuki S."/>
            <person name="Worden A.Z."/>
            <person name="Zauner S."/>
            <person name="Barry K."/>
            <person name="Bell C."/>
            <person name="Bharti A.K."/>
            <person name="Crow J.A."/>
            <person name="Grimwood J."/>
            <person name="Kramer R."/>
            <person name="Lindquist E."/>
            <person name="Lucas S."/>
            <person name="Salamov A."/>
            <person name="McFadden G.I."/>
            <person name="Lane C.E."/>
            <person name="Keeling P.J."/>
            <person name="Gray M.W."/>
            <person name="Grigoriev I.V."/>
            <person name="Archibald J.M."/>
        </authorList>
    </citation>
    <scope>NUCLEOTIDE SEQUENCE</scope>
    <source>
        <strain evidence="2 4">CCMP2712</strain>
    </source>
</reference>
<evidence type="ECO:0000256" key="1">
    <source>
        <dbReference type="SAM" id="SignalP"/>
    </source>
</evidence>